<organism evidence="1 2">
    <name type="scientific">Paracraurococcus lichenis</name>
    <dbReference type="NCBI Taxonomy" id="3064888"/>
    <lineage>
        <taxon>Bacteria</taxon>
        <taxon>Pseudomonadati</taxon>
        <taxon>Pseudomonadota</taxon>
        <taxon>Alphaproteobacteria</taxon>
        <taxon>Acetobacterales</taxon>
        <taxon>Roseomonadaceae</taxon>
        <taxon>Paracraurococcus</taxon>
    </lineage>
</organism>
<accession>A0ABT9DZG1</accession>
<dbReference type="Proteomes" id="UP001243009">
    <property type="component" value="Unassembled WGS sequence"/>
</dbReference>
<dbReference type="PANTHER" id="PTHR37807:SF3">
    <property type="entry name" value="OS07G0160300 PROTEIN"/>
    <property type="match status" value="1"/>
</dbReference>
<proteinExistence type="predicted"/>
<sequence>MLIVFGGLPGTGKTTLAALLARERRATWLRIDAIEQVLRSSGMLRGDVGPSGYMVAYALAEANLRQGQGVIADCVNPLGVTRAAWRGVAAAASSPILEVEVVCSDPVEHRRRVETRPIDLPGLVRPSWDSVQRQAYEPWAGPRIVLDTAGRSIAQAAAELRARIDAAAA</sequence>
<evidence type="ECO:0000313" key="1">
    <source>
        <dbReference type="EMBL" id="MDO9709287.1"/>
    </source>
</evidence>
<dbReference type="Gene3D" id="3.40.50.300">
    <property type="entry name" value="P-loop containing nucleotide triphosphate hydrolases"/>
    <property type="match status" value="1"/>
</dbReference>
<name>A0ABT9DZG1_9PROT</name>
<protein>
    <submittedName>
        <fullName evidence="1">AAA family ATPase</fullName>
    </submittedName>
</protein>
<keyword evidence="2" id="KW-1185">Reference proteome</keyword>
<comment type="caution">
    <text evidence="1">The sequence shown here is derived from an EMBL/GenBank/DDBJ whole genome shotgun (WGS) entry which is preliminary data.</text>
</comment>
<reference evidence="1 2" key="1">
    <citation type="submission" date="2023-08" db="EMBL/GenBank/DDBJ databases">
        <title>The draft genome sequence of Paracraurococcus sp. LOR1-02.</title>
        <authorList>
            <person name="Kingkaew E."/>
            <person name="Tanasupawat S."/>
        </authorList>
    </citation>
    <scope>NUCLEOTIDE SEQUENCE [LARGE SCALE GENOMIC DNA]</scope>
    <source>
        <strain evidence="1 2">LOR1-02</strain>
    </source>
</reference>
<dbReference type="EMBL" id="JAUTWS010000011">
    <property type="protein sequence ID" value="MDO9709287.1"/>
    <property type="molecule type" value="Genomic_DNA"/>
</dbReference>
<evidence type="ECO:0000313" key="2">
    <source>
        <dbReference type="Proteomes" id="UP001243009"/>
    </source>
</evidence>
<dbReference type="PANTHER" id="PTHR37807">
    <property type="entry name" value="OS07G0160300 PROTEIN"/>
    <property type="match status" value="1"/>
</dbReference>
<dbReference type="Pfam" id="PF13671">
    <property type="entry name" value="AAA_33"/>
    <property type="match status" value="1"/>
</dbReference>
<gene>
    <name evidence="1" type="ORF">Q7A36_13125</name>
</gene>
<dbReference type="SUPFAM" id="SSF52540">
    <property type="entry name" value="P-loop containing nucleoside triphosphate hydrolases"/>
    <property type="match status" value="1"/>
</dbReference>
<dbReference type="RefSeq" id="WP_305104154.1">
    <property type="nucleotide sequence ID" value="NZ_JAUTWS010000011.1"/>
</dbReference>
<dbReference type="InterPro" id="IPR027417">
    <property type="entry name" value="P-loop_NTPase"/>
</dbReference>